<reference evidence="1 2" key="1">
    <citation type="submission" date="2018-01" db="EMBL/GenBank/DDBJ databases">
        <title>Draft genome sequence of Jishengella endophytica.</title>
        <authorList>
            <person name="Sahin N."/>
            <person name="Ay H."/>
            <person name="Saygin H."/>
        </authorList>
    </citation>
    <scope>NUCLEOTIDE SEQUENCE [LARGE SCALE GENOMIC DNA]</scope>
    <source>
        <strain evidence="1 2">DSM 45430</strain>
    </source>
</reference>
<dbReference type="AlphaFoldDB" id="A0A2W2DEZ5"/>
<name>A0A2W2DEZ5_9ACTN</name>
<sequence length="216" mass="23150">MGRHGARLRWVVALVSVTVAVLATVDHARQREREQHGSPDAVTVTVEAMLPAAHQVADLAAAYGWRNGATVDGDPDNQSVLLRLRWSGPELPGNYQVMLLDKRLTPPRVVPPFDGWDAVGGTGFNWADSYEQLADRYDWLAGAASRPESSDSLRTPDNLGAVGTRAVADGSLVALFRMGTGAAPLTDPADLLVAFCHVDETGAPRWAKPVPVPRPS</sequence>
<evidence type="ECO:0000313" key="1">
    <source>
        <dbReference type="EMBL" id="PZF99329.1"/>
    </source>
</evidence>
<dbReference type="RefSeq" id="WP_111242247.1">
    <property type="nucleotide sequence ID" value="NZ_POTX01000025.1"/>
</dbReference>
<protein>
    <submittedName>
        <fullName evidence="1">Uncharacterized protein</fullName>
    </submittedName>
</protein>
<proteinExistence type="predicted"/>
<comment type="caution">
    <text evidence="1">The sequence shown here is derived from an EMBL/GenBank/DDBJ whole genome shotgun (WGS) entry which is preliminary data.</text>
</comment>
<gene>
    <name evidence="1" type="ORF">C1I93_06155</name>
</gene>
<dbReference type="OrthoDB" id="3831379at2"/>
<dbReference type="EMBL" id="POTX01000025">
    <property type="protein sequence ID" value="PZF99329.1"/>
    <property type="molecule type" value="Genomic_DNA"/>
</dbReference>
<accession>A0A2W2DEZ5</accession>
<keyword evidence="2" id="KW-1185">Reference proteome</keyword>
<dbReference type="Proteomes" id="UP000248627">
    <property type="component" value="Unassembled WGS sequence"/>
</dbReference>
<organism evidence="1 2">
    <name type="scientific">Micromonospora endophytica</name>
    <dbReference type="NCBI Taxonomy" id="515350"/>
    <lineage>
        <taxon>Bacteria</taxon>
        <taxon>Bacillati</taxon>
        <taxon>Actinomycetota</taxon>
        <taxon>Actinomycetes</taxon>
        <taxon>Micromonosporales</taxon>
        <taxon>Micromonosporaceae</taxon>
        <taxon>Micromonospora</taxon>
    </lineage>
</organism>
<evidence type="ECO:0000313" key="2">
    <source>
        <dbReference type="Proteomes" id="UP000248627"/>
    </source>
</evidence>